<dbReference type="InterPro" id="IPR003385">
    <property type="entry name" value="Glyco_hydro_77"/>
</dbReference>
<evidence type="ECO:0000256" key="3">
    <source>
        <dbReference type="ARBA" id="ARBA00012560"/>
    </source>
</evidence>
<dbReference type="PANTHER" id="PTHR32438">
    <property type="entry name" value="4-ALPHA-GLUCANOTRANSFERASE DPE1, CHLOROPLASTIC/AMYLOPLASTIC"/>
    <property type="match status" value="1"/>
</dbReference>
<dbReference type="EMBL" id="BMMZ01000006">
    <property type="protein sequence ID" value="GGL67715.1"/>
    <property type="molecule type" value="Genomic_DNA"/>
</dbReference>
<dbReference type="GO" id="GO:0005975">
    <property type="term" value="P:carbohydrate metabolic process"/>
    <property type="evidence" value="ECO:0007669"/>
    <property type="project" value="InterPro"/>
</dbReference>
<evidence type="ECO:0000259" key="11">
    <source>
        <dbReference type="Pfam" id="PF21226"/>
    </source>
</evidence>
<evidence type="ECO:0000313" key="13">
    <source>
        <dbReference type="Proteomes" id="UP000613840"/>
    </source>
</evidence>
<accession>A0A917SAD1</accession>
<dbReference type="InterPro" id="IPR048458">
    <property type="entry name" value="MalQ_N"/>
</dbReference>
<gene>
    <name evidence="12" type="primary">malQ</name>
    <name evidence="12" type="ORF">GCM10011575_27770</name>
</gene>
<evidence type="ECO:0000256" key="2">
    <source>
        <dbReference type="ARBA" id="ARBA00005684"/>
    </source>
</evidence>
<keyword evidence="13" id="KW-1185">Reference proteome</keyword>
<keyword evidence="5 10" id="KW-0328">Glycosyltransferase</keyword>
<comment type="similarity">
    <text evidence="2 10">Belongs to the disproportionating enzyme family.</text>
</comment>
<dbReference type="PANTHER" id="PTHR32438:SF5">
    <property type="entry name" value="4-ALPHA-GLUCANOTRANSFERASE DPE1, CHLOROPLASTIC_AMYLOPLASTIC"/>
    <property type="match status" value="1"/>
</dbReference>
<evidence type="ECO:0000256" key="4">
    <source>
        <dbReference type="ARBA" id="ARBA00020295"/>
    </source>
</evidence>
<dbReference type="SUPFAM" id="SSF51445">
    <property type="entry name" value="(Trans)glycosidases"/>
    <property type="match status" value="1"/>
</dbReference>
<comment type="caution">
    <text evidence="12">The sequence shown here is derived from an EMBL/GenBank/DDBJ whole genome shotgun (WGS) entry which is preliminary data.</text>
</comment>
<comment type="catalytic activity">
    <reaction evidence="1 10">
        <text>Transfers a segment of a (1-&gt;4)-alpha-D-glucan to a new position in an acceptor, which may be glucose or a (1-&gt;4)-alpha-D-glucan.</text>
        <dbReference type="EC" id="2.4.1.25"/>
    </reaction>
</comment>
<proteinExistence type="inferred from homology"/>
<protein>
    <recommendedName>
        <fullName evidence="4 10">4-alpha-glucanotransferase</fullName>
        <ecNumber evidence="3 10">2.4.1.25</ecNumber>
    </recommendedName>
    <alternativeName>
        <fullName evidence="8 10">Amylomaltase</fullName>
    </alternativeName>
    <alternativeName>
        <fullName evidence="9 10">Disproportionating enzyme</fullName>
    </alternativeName>
</protein>
<reference evidence="12" key="2">
    <citation type="submission" date="2020-09" db="EMBL/GenBank/DDBJ databases">
        <authorList>
            <person name="Sun Q."/>
            <person name="Zhou Y."/>
        </authorList>
    </citation>
    <scope>NUCLEOTIDE SEQUENCE</scope>
    <source>
        <strain evidence="12">CGMCC 4.7306</strain>
    </source>
</reference>
<dbReference type="InterPro" id="IPR017853">
    <property type="entry name" value="GH"/>
</dbReference>
<evidence type="ECO:0000256" key="8">
    <source>
        <dbReference type="ARBA" id="ARBA00031423"/>
    </source>
</evidence>
<evidence type="ECO:0000256" key="7">
    <source>
        <dbReference type="ARBA" id="ARBA00023277"/>
    </source>
</evidence>
<dbReference type="GO" id="GO:0004134">
    <property type="term" value="F:4-alpha-glucanotransferase activity"/>
    <property type="evidence" value="ECO:0007669"/>
    <property type="project" value="UniProtKB-EC"/>
</dbReference>
<evidence type="ECO:0000256" key="9">
    <source>
        <dbReference type="ARBA" id="ARBA00031501"/>
    </source>
</evidence>
<evidence type="ECO:0000256" key="10">
    <source>
        <dbReference type="RuleBase" id="RU361207"/>
    </source>
</evidence>
<reference evidence="12" key="1">
    <citation type="journal article" date="2014" name="Int. J. Syst. Evol. Microbiol.">
        <title>Complete genome sequence of Corynebacterium casei LMG S-19264T (=DSM 44701T), isolated from a smear-ripened cheese.</title>
        <authorList>
            <consortium name="US DOE Joint Genome Institute (JGI-PGF)"/>
            <person name="Walter F."/>
            <person name="Albersmeier A."/>
            <person name="Kalinowski J."/>
            <person name="Ruckert C."/>
        </authorList>
    </citation>
    <scope>NUCLEOTIDE SEQUENCE</scope>
    <source>
        <strain evidence="12">CGMCC 4.7306</strain>
    </source>
</reference>
<keyword evidence="6 10" id="KW-0808">Transferase</keyword>
<name>A0A917SAD1_9ACTN</name>
<dbReference type="NCBIfam" id="TIGR00217">
    <property type="entry name" value="malQ"/>
    <property type="match status" value="1"/>
</dbReference>
<sequence length="732" mass="80597">MSVAPDPARNHLSELAAEVGIATQYDDWRGGRRQVADDTVIAVLAALDLDASTSETAERAASERRAAASRPGLPVCWVTRDDHPESVPVRLPAGRAARVYVETETGDRLDVALGPGTTVDAADGVELHPTPLPDLPQGYHLLRLETDDHRWSAPLIVTPARPGRSAGAQQWGLAIQLYSVRSRGSWGIGDFDDLARLGRWSAAEHGADYILINPIHAAEPRAPIEPSPYLPVSRRFVNPIYLRPELIPEYAGIDDATRRVIDGLRYTAATSDRTDDDIWGSARIDRDAIWGAKLRALQLIFAEPRNDVREKAYQAFLEREGVDLDHFAAWCMIAEQYGSDWRAWPDALQDPDSVAVRVFVHDHLGRLDFHRWLQWVTDEQLARAQQECLDAGMRLGLMPDLAVGVHPGGADTWGRKHLYADGISVGAPPDAYNQNGQNWSQRPWRPDRLAADGYQPFVRLVRSVLRHAGAVRIDHIIGLFRLWWIPDGAGPGAGAYLHYDYAALVGILALEAERAGAVVVGEDLGTVDPRARSYLGERGILGTSILWFENDDDGMPKPPGSWRESCLASATTHDLPPNAAYLAGDHVRLRARLGLLTRPYEDEVAADRQARSAWLAELVAAGVLAEQDQHLADEAEHRIDRDLVDRQLIALHRYLALTPAQLINVALVDATGDRRAQNLPGTTDQYPNWRVPLSDSTGRPVSLEDVFTLSRVAEVIGAVTRSDLGRAGPRNS</sequence>
<dbReference type="RefSeq" id="WP_188895956.1">
    <property type="nucleotide sequence ID" value="NZ_BMMZ01000006.1"/>
</dbReference>
<dbReference type="Pfam" id="PF21226">
    <property type="entry name" value="MalQ_N"/>
    <property type="match status" value="1"/>
</dbReference>
<dbReference type="Gene3D" id="3.20.20.80">
    <property type="entry name" value="Glycosidases"/>
    <property type="match status" value="1"/>
</dbReference>
<evidence type="ECO:0000313" key="12">
    <source>
        <dbReference type="EMBL" id="GGL67715.1"/>
    </source>
</evidence>
<evidence type="ECO:0000256" key="1">
    <source>
        <dbReference type="ARBA" id="ARBA00000439"/>
    </source>
</evidence>
<dbReference type="AlphaFoldDB" id="A0A917SAD1"/>
<keyword evidence="7 10" id="KW-0119">Carbohydrate metabolism</keyword>
<dbReference type="Proteomes" id="UP000613840">
    <property type="component" value="Unassembled WGS sequence"/>
</dbReference>
<feature type="domain" description="MalQ N-terminal beta-sandwich" evidence="11">
    <location>
        <begin position="73"/>
        <end position="159"/>
    </location>
</feature>
<evidence type="ECO:0000256" key="5">
    <source>
        <dbReference type="ARBA" id="ARBA00022676"/>
    </source>
</evidence>
<organism evidence="12 13">
    <name type="scientific">Microlunatus endophyticus</name>
    <dbReference type="NCBI Taxonomy" id="1716077"/>
    <lineage>
        <taxon>Bacteria</taxon>
        <taxon>Bacillati</taxon>
        <taxon>Actinomycetota</taxon>
        <taxon>Actinomycetes</taxon>
        <taxon>Propionibacteriales</taxon>
        <taxon>Propionibacteriaceae</taxon>
        <taxon>Microlunatus</taxon>
    </lineage>
</organism>
<dbReference type="EC" id="2.4.1.25" evidence="3 10"/>
<dbReference type="Pfam" id="PF02446">
    <property type="entry name" value="Glyco_hydro_77"/>
    <property type="match status" value="1"/>
</dbReference>
<evidence type="ECO:0000256" key="6">
    <source>
        <dbReference type="ARBA" id="ARBA00022679"/>
    </source>
</evidence>